<dbReference type="VEuPathDB" id="FungiDB:A1Q1_03292"/>
<dbReference type="RefSeq" id="XP_014179047.1">
    <property type="nucleotide sequence ID" value="XM_014323572.1"/>
</dbReference>
<comment type="caution">
    <text evidence="1">The sequence shown here is derived from an EMBL/GenBank/DDBJ whole genome shotgun (WGS) entry which is preliminary data.</text>
</comment>
<dbReference type="GeneID" id="25986805"/>
<sequence length="242" mass="27813">MPKHSPLVDSDGYKLNKMWRDGDFEVISNEDVKFCVPSYHLQSASTVFRDMIAAGSGEKRIELDETTRTIEDFLMFVTTGCARFASMDGRVRFDETVNLIAFLRKYGCDGIESHLRNYIRAPWHGHSEDYKYLRMLAAMHLDMPDVVAELIRDSPEMFAWLDPAAPAPATPTADEWRPRRLAYAIFEHIPNRYLWALMAAGVFVDEWVGRFGGKDERLSEKDAAERFLWFAENAFLSTRADP</sequence>
<reference evidence="1 2" key="1">
    <citation type="journal article" date="2012" name="Eukaryot. Cell">
        <title>Draft genome sequence of CBS 2479, the standard type strain of Trichosporon asahii.</title>
        <authorList>
            <person name="Yang R.Y."/>
            <person name="Li H.T."/>
            <person name="Zhu H."/>
            <person name="Zhou G.P."/>
            <person name="Wang M."/>
            <person name="Wang L."/>
        </authorList>
    </citation>
    <scope>NUCLEOTIDE SEQUENCE [LARGE SCALE GENOMIC DNA]</scope>
    <source>
        <strain evidence="2">ATCC 90039 / CBS 2479 / JCM 2466 / KCTC 7840 / NCYC 2677 / UAMH 7654</strain>
    </source>
</reference>
<evidence type="ECO:0008006" key="3">
    <source>
        <dbReference type="Google" id="ProtNLM"/>
    </source>
</evidence>
<dbReference type="InterPro" id="IPR011333">
    <property type="entry name" value="SKP1/BTB/POZ_sf"/>
</dbReference>
<protein>
    <recommendedName>
        <fullName evidence="3">BTB domain-containing protein</fullName>
    </recommendedName>
</protein>
<dbReference type="AlphaFoldDB" id="J5SW02"/>
<accession>J5SW02</accession>
<dbReference type="EMBL" id="ALBS01000227">
    <property type="protein sequence ID" value="EJT47831.1"/>
    <property type="molecule type" value="Genomic_DNA"/>
</dbReference>
<dbReference type="KEGG" id="tasa:A1Q1_03292"/>
<name>J5SW02_TRIAS</name>
<gene>
    <name evidence="1" type="ORF">A1Q1_03292</name>
</gene>
<evidence type="ECO:0000313" key="2">
    <source>
        <dbReference type="Proteomes" id="UP000002748"/>
    </source>
</evidence>
<evidence type="ECO:0000313" key="1">
    <source>
        <dbReference type="EMBL" id="EJT47831.1"/>
    </source>
</evidence>
<organism evidence="1 2">
    <name type="scientific">Trichosporon asahii var. asahii (strain ATCC 90039 / CBS 2479 / JCM 2466 / KCTC 7840 / NBRC 103889/ NCYC 2677 / UAMH 7654)</name>
    <name type="common">Yeast</name>
    <dbReference type="NCBI Taxonomy" id="1186058"/>
    <lineage>
        <taxon>Eukaryota</taxon>
        <taxon>Fungi</taxon>
        <taxon>Dikarya</taxon>
        <taxon>Basidiomycota</taxon>
        <taxon>Agaricomycotina</taxon>
        <taxon>Tremellomycetes</taxon>
        <taxon>Trichosporonales</taxon>
        <taxon>Trichosporonaceae</taxon>
        <taxon>Trichosporon</taxon>
    </lineage>
</organism>
<dbReference type="OrthoDB" id="2574774at2759"/>
<dbReference type="Gene3D" id="3.30.710.10">
    <property type="entry name" value="Potassium Channel Kv1.1, Chain A"/>
    <property type="match status" value="1"/>
</dbReference>
<proteinExistence type="predicted"/>
<dbReference type="HOGENOM" id="CLU_100326_0_0_1"/>
<dbReference type="Proteomes" id="UP000002748">
    <property type="component" value="Unassembled WGS sequence"/>
</dbReference>